<reference evidence="2 3" key="1">
    <citation type="submission" date="2018-06" db="EMBL/GenBank/DDBJ databases">
        <title>Extensive metabolic versatility and redundancy in microbially diverse, dynamic hydrothermal sediments.</title>
        <authorList>
            <person name="Dombrowski N."/>
            <person name="Teske A."/>
            <person name="Baker B.J."/>
        </authorList>
    </citation>
    <scope>NUCLEOTIDE SEQUENCE [LARGE SCALE GENOMIC DNA]</scope>
    <source>
        <strain evidence="2">B3_G15</strain>
    </source>
</reference>
<evidence type="ECO:0000313" key="3">
    <source>
        <dbReference type="Proteomes" id="UP000280417"/>
    </source>
</evidence>
<feature type="domain" description="AAA" evidence="1">
    <location>
        <begin position="36"/>
        <end position="116"/>
    </location>
</feature>
<dbReference type="PANTHER" id="PTHR33295">
    <property type="entry name" value="ATPASE"/>
    <property type="match status" value="1"/>
</dbReference>
<dbReference type="InterPro" id="IPR027417">
    <property type="entry name" value="P-loop_NTPase"/>
</dbReference>
<dbReference type="InterPro" id="IPR041682">
    <property type="entry name" value="AAA_14"/>
</dbReference>
<sequence length="148" mass="17717">MVERETLAQIILDFQDRSLPHLVKRELEVDLEVPLRRASVILGPRRSGKTYYLYFLIKRLLEGGIKKERILYVDFEDPKLFGATLEDLISLVEVFYEIYPRNKSQKVWFFFDEIQNDNLLVITFDFESEENIKGKKIKFVPLWKWLLT</sequence>
<accession>A0A662D7V3</accession>
<comment type="caution">
    <text evidence="2">The sequence shown here is derived from an EMBL/GenBank/DDBJ whole genome shotgun (WGS) entry which is preliminary data.</text>
</comment>
<gene>
    <name evidence="2" type="ORF">DRJ04_07255</name>
</gene>
<organism evidence="2 3">
    <name type="scientific">Aerophobetes bacterium</name>
    <dbReference type="NCBI Taxonomy" id="2030807"/>
    <lineage>
        <taxon>Bacteria</taxon>
        <taxon>Candidatus Aerophobota</taxon>
    </lineage>
</organism>
<name>A0A662D7V3_UNCAE</name>
<dbReference type="Proteomes" id="UP000280417">
    <property type="component" value="Unassembled WGS sequence"/>
</dbReference>
<protein>
    <recommendedName>
        <fullName evidence="1">AAA domain-containing protein</fullName>
    </recommendedName>
</protein>
<evidence type="ECO:0000259" key="1">
    <source>
        <dbReference type="Pfam" id="PF13173"/>
    </source>
</evidence>
<dbReference type="AlphaFoldDB" id="A0A662D7V3"/>
<dbReference type="SUPFAM" id="SSF52540">
    <property type="entry name" value="P-loop containing nucleoside triphosphate hydrolases"/>
    <property type="match status" value="1"/>
</dbReference>
<dbReference type="PANTHER" id="PTHR33295:SF8">
    <property type="entry name" value="AAA+ ATPASE DOMAIN-CONTAINING PROTEIN"/>
    <property type="match status" value="1"/>
</dbReference>
<evidence type="ECO:0000313" key="2">
    <source>
        <dbReference type="EMBL" id="RLE11854.1"/>
    </source>
</evidence>
<dbReference type="Pfam" id="PF13173">
    <property type="entry name" value="AAA_14"/>
    <property type="match status" value="1"/>
</dbReference>
<dbReference type="EMBL" id="QMQA01000214">
    <property type="protein sequence ID" value="RLE11854.1"/>
    <property type="molecule type" value="Genomic_DNA"/>
</dbReference>
<proteinExistence type="predicted"/>